<evidence type="ECO:0000313" key="2">
    <source>
        <dbReference type="Proteomes" id="UP001430919"/>
    </source>
</evidence>
<dbReference type="RefSeq" id="WP_229986796.1">
    <property type="nucleotide sequence ID" value="NZ_JAJJMO010000001.1"/>
</dbReference>
<dbReference type="Proteomes" id="UP001430919">
    <property type="component" value="Unassembled WGS sequence"/>
</dbReference>
<comment type="caution">
    <text evidence="1">The sequence shown here is derived from an EMBL/GenBank/DDBJ whole genome shotgun (WGS) entry which is preliminary data.</text>
</comment>
<organism evidence="1 2">
    <name type="scientific">Flavobacterium pisciphilum</name>
    <dbReference type="NCBI Taxonomy" id="2893755"/>
    <lineage>
        <taxon>Bacteria</taxon>
        <taxon>Pseudomonadati</taxon>
        <taxon>Bacteroidota</taxon>
        <taxon>Flavobacteriia</taxon>
        <taxon>Flavobacteriales</taxon>
        <taxon>Flavobacteriaceae</taxon>
        <taxon>Flavobacterium</taxon>
    </lineage>
</organism>
<keyword evidence="2" id="KW-1185">Reference proteome</keyword>
<accession>A0ABS8MMP1</accession>
<sequence>MSYSIVISKADLIVEGSVTKIIKGKYEFTINEYIKGKSTPKIYVTIWDEWTCDRRIEKLKVGQKLILFLEKSKTEYSVINQSTGELFVKKDNTVSTFMLLKFPKAPVLKKGISMFLETYSCYGDLNDRFLQNMYFQKKKSSTEINKMKKENDFFKYLSEEELKYYTVK</sequence>
<proteinExistence type="predicted"/>
<gene>
    <name evidence="1" type="ORF">LNQ49_00275</name>
</gene>
<protein>
    <submittedName>
        <fullName evidence="1">Uncharacterized protein</fullName>
    </submittedName>
</protein>
<evidence type="ECO:0000313" key="1">
    <source>
        <dbReference type="EMBL" id="MCC9070039.1"/>
    </source>
</evidence>
<reference evidence="1" key="1">
    <citation type="submission" date="2021-11" db="EMBL/GenBank/DDBJ databases">
        <title>Description of novel Flavobacterium species.</title>
        <authorList>
            <person name="Saticioglu I.B."/>
            <person name="Ay H."/>
            <person name="Altun S."/>
            <person name="Duman M."/>
        </authorList>
    </citation>
    <scope>NUCLEOTIDE SEQUENCE</scope>
    <source>
        <strain evidence="1">F-65</strain>
    </source>
</reference>
<dbReference type="EMBL" id="JAJJMO010000001">
    <property type="protein sequence ID" value="MCC9070039.1"/>
    <property type="molecule type" value="Genomic_DNA"/>
</dbReference>
<name>A0ABS8MMP1_9FLAO</name>